<dbReference type="PROSITE" id="PS50893">
    <property type="entry name" value="ABC_TRANSPORTER_2"/>
    <property type="match status" value="1"/>
</dbReference>
<evidence type="ECO:0000256" key="2">
    <source>
        <dbReference type="ARBA" id="ARBA00022741"/>
    </source>
</evidence>
<dbReference type="PANTHER" id="PTHR42794">
    <property type="entry name" value="HEMIN IMPORT ATP-BINDING PROTEIN HMUV"/>
    <property type="match status" value="1"/>
</dbReference>
<evidence type="ECO:0000313" key="8">
    <source>
        <dbReference type="Proteomes" id="UP001196870"/>
    </source>
</evidence>
<dbReference type="InterPro" id="IPR003439">
    <property type="entry name" value="ABC_transporter-like_ATP-bd"/>
</dbReference>
<evidence type="ECO:0000256" key="5">
    <source>
        <dbReference type="ARBA" id="ARBA00037066"/>
    </source>
</evidence>
<dbReference type="NCBIfam" id="NF010068">
    <property type="entry name" value="PRK13548.1"/>
    <property type="match status" value="1"/>
</dbReference>
<protein>
    <submittedName>
        <fullName evidence="7">Heme ABC transporter ATP-binding protein</fullName>
    </submittedName>
</protein>
<dbReference type="PROSITE" id="PS00211">
    <property type="entry name" value="ABC_TRANSPORTER_1"/>
    <property type="match status" value="1"/>
</dbReference>
<keyword evidence="8" id="KW-1185">Reference proteome</keyword>
<comment type="caution">
    <text evidence="7">The sequence shown here is derived from an EMBL/GenBank/DDBJ whole genome shotgun (WGS) entry which is preliminary data.</text>
</comment>
<dbReference type="Gene3D" id="3.40.50.300">
    <property type="entry name" value="P-loop containing nucleotide triphosphate hydrolases"/>
    <property type="match status" value="1"/>
</dbReference>
<keyword evidence="2" id="KW-0547">Nucleotide-binding</keyword>
<evidence type="ECO:0000256" key="1">
    <source>
        <dbReference type="ARBA" id="ARBA00022448"/>
    </source>
</evidence>
<accession>A0ABS5F9I3</accession>
<keyword evidence="3 7" id="KW-0067">ATP-binding</keyword>
<dbReference type="GO" id="GO:0005524">
    <property type="term" value="F:ATP binding"/>
    <property type="evidence" value="ECO:0007669"/>
    <property type="project" value="UniProtKB-KW"/>
</dbReference>
<evidence type="ECO:0000313" key="7">
    <source>
        <dbReference type="EMBL" id="MBR0669227.1"/>
    </source>
</evidence>
<dbReference type="SUPFAM" id="SSF52540">
    <property type="entry name" value="P-loop containing nucleoside triphosphate hydrolases"/>
    <property type="match status" value="1"/>
</dbReference>
<dbReference type="PANTHER" id="PTHR42794:SF1">
    <property type="entry name" value="HEMIN IMPORT ATP-BINDING PROTEIN HMUV"/>
    <property type="match status" value="1"/>
</dbReference>
<comment type="function">
    <text evidence="5">Part of the ABC transporter complex HmuTUV involved in hemin import. Responsible for energy coupling to the transport system.</text>
</comment>
<dbReference type="InterPro" id="IPR017871">
    <property type="entry name" value="ABC_transporter-like_CS"/>
</dbReference>
<dbReference type="InterPro" id="IPR003593">
    <property type="entry name" value="AAA+_ATPase"/>
</dbReference>
<dbReference type="CDD" id="cd03214">
    <property type="entry name" value="ABC_Iron-Siderophores_B12_Hemin"/>
    <property type="match status" value="1"/>
</dbReference>
<sequence>MIAAESIGFSAGGRVLLADITLTLVPGAVLAVIGPNGAGKSTLLRLLAGELRPSRGNITLDSVPLSAMAPLALARRRAVVAQSAALAFPMRVQEVVGLGRLPWHGSRAAVRDDAATGAALHRVGIAHLARRQYQTLSGGERQRVQLARAFAQLDGAARPAALLLDEPTASLDVAHAAALLRALRALAAEGIAVLAVMHDLNEAHFVADRVLVLSEGRPVALGPPEEALAPTLLAPVYGLPFQALPDGGLLPEYGAIPGRGFAPPGPTPPGG</sequence>
<name>A0ABS5F9I3_9PROT</name>
<evidence type="ECO:0000256" key="4">
    <source>
        <dbReference type="ARBA" id="ARBA00022967"/>
    </source>
</evidence>
<evidence type="ECO:0000256" key="3">
    <source>
        <dbReference type="ARBA" id="ARBA00022840"/>
    </source>
</evidence>
<organism evidence="7 8">
    <name type="scientific">Plastoroseomonas hellenica</name>
    <dbReference type="NCBI Taxonomy" id="2687306"/>
    <lineage>
        <taxon>Bacteria</taxon>
        <taxon>Pseudomonadati</taxon>
        <taxon>Pseudomonadota</taxon>
        <taxon>Alphaproteobacteria</taxon>
        <taxon>Acetobacterales</taxon>
        <taxon>Acetobacteraceae</taxon>
        <taxon>Plastoroseomonas</taxon>
    </lineage>
</organism>
<evidence type="ECO:0000259" key="6">
    <source>
        <dbReference type="PROSITE" id="PS50893"/>
    </source>
</evidence>
<reference evidence="8" key="1">
    <citation type="journal article" date="2021" name="Syst. Appl. Microbiol.">
        <title>Roseomonas hellenica sp. nov., isolated from roots of wild-growing Alkanna tinctoria.</title>
        <authorList>
            <person name="Rat A."/>
            <person name="Naranjo H.D."/>
            <person name="Lebbe L."/>
            <person name="Cnockaert M."/>
            <person name="Krigas N."/>
            <person name="Grigoriadou K."/>
            <person name="Maloupa E."/>
            <person name="Willems A."/>
        </authorList>
    </citation>
    <scope>NUCLEOTIDE SEQUENCE [LARGE SCALE GENOMIC DNA]</scope>
    <source>
        <strain evidence="8">LMG 31523</strain>
    </source>
</reference>
<dbReference type="SMART" id="SM00382">
    <property type="entry name" value="AAA"/>
    <property type="match status" value="1"/>
</dbReference>
<proteinExistence type="predicted"/>
<dbReference type="InterPro" id="IPR027417">
    <property type="entry name" value="P-loop_NTPase"/>
</dbReference>
<gene>
    <name evidence="7" type="ORF">GXW71_33060</name>
</gene>
<keyword evidence="4" id="KW-1278">Translocase</keyword>
<dbReference type="Pfam" id="PF00005">
    <property type="entry name" value="ABC_tran"/>
    <property type="match status" value="1"/>
</dbReference>
<keyword evidence="1" id="KW-0813">Transport</keyword>
<dbReference type="Proteomes" id="UP001196870">
    <property type="component" value="Unassembled WGS sequence"/>
</dbReference>
<dbReference type="RefSeq" id="WP_211858054.1">
    <property type="nucleotide sequence ID" value="NZ_JAAGBB010000091.1"/>
</dbReference>
<dbReference type="EMBL" id="JAAGBB010000091">
    <property type="protein sequence ID" value="MBR0669227.1"/>
    <property type="molecule type" value="Genomic_DNA"/>
</dbReference>
<feature type="domain" description="ABC transporter" evidence="6">
    <location>
        <begin position="2"/>
        <end position="240"/>
    </location>
</feature>